<dbReference type="RefSeq" id="WP_345685816.1">
    <property type="nucleotide sequence ID" value="NZ_BAABRO010000012.1"/>
</dbReference>
<dbReference type="EMBL" id="BAABRO010000012">
    <property type="protein sequence ID" value="GAA5509057.1"/>
    <property type="molecule type" value="Genomic_DNA"/>
</dbReference>
<dbReference type="PANTHER" id="PTHR43133">
    <property type="entry name" value="RNA POLYMERASE ECF-TYPE SIGMA FACTO"/>
    <property type="match status" value="1"/>
</dbReference>
<gene>
    <name evidence="4" type="ORF">Rcae01_04526</name>
</gene>
<keyword evidence="1" id="KW-0805">Transcription regulation</keyword>
<keyword evidence="3" id="KW-0804">Transcription</keyword>
<accession>A0ABP9VV99</accession>
<dbReference type="SUPFAM" id="SSF88946">
    <property type="entry name" value="Sigma2 domain of RNA polymerase sigma factors"/>
    <property type="match status" value="1"/>
</dbReference>
<evidence type="ECO:0008006" key="6">
    <source>
        <dbReference type="Google" id="ProtNLM"/>
    </source>
</evidence>
<evidence type="ECO:0000256" key="2">
    <source>
        <dbReference type="ARBA" id="ARBA00023082"/>
    </source>
</evidence>
<name>A0ABP9VV99_9BACT</name>
<evidence type="ECO:0000313" key="5">
    <source>
        <dbReference type="Proteomes" id="UP001416858"/>
    </source>
</evidence>
<dbReference type="PANTHER" id="PTHR43133:SF51">
    <property type="entry name" value="RNA POLYMERASE SIGMA FACTOR"/>
    <property type="match status" value="1"/>
</dbReference>
<dbReference type="InterPro" id="IPR013325">
    <property type="entry name" value="RNA_pol_sigma_r2"/>
</dbReference>
<reference evidence="4 5" key="1">
    <citation type="submission" date="2024-02" db="EMBL/GenBank/DDBJ databases">
        <title>Rhodopirellula caenicola NBRC 110016.</title>
        <authorList>
            <person name="Ichikawa N."/>
            <person name="Katano-Makiyama Y."/>
            <person name="Hidaka K."/>
        </authorList>
    </citation>
    <scope>NUCLEOTIDE SEQUENCE [LARGE SCALE GENOMIC DNA]</scope>
    <source>
        <strain evidence="4 5">NBRC 110016</strain>
    </source>
</reference>
<evidence type="ECO:0000256" key="1">
    <source>
        <dbReference type="ARBA" id="ARBA00023015"/>
    </source>
</evidence>
<proteinExistence type="predicted"/>
<organism evidence="4 5">
    <name type="scientific">Novipirellula caenicola</name>
    <dbReference type="NCBI Taxonomy" id="1536901"/>
    <lineage>
        <taxon>Bacteria</taxon>
        <taxon>Pseudomonadati</taxon>
        <taxon>Planctomycetota</taxon>
        <taxon>Planctomycetia</taxon>
        <taxon>Pirellulales</taxon>
        <taxon>Pirellulaceae</taxon>
        <taxon>Novipirellula</taxon>
    </lineage>
</organism>
<sequence length="247" mass="28090">MSHLSSSQLPSNLPRRFESTRWSIVADARHGTPASARVALQELCRAYWYPIYSFVRRKGLAPESAQDVTQSFFVRVLERDFFDAANPHRGRLRSFLLKAAQNHLISCQRSDAALKRSPQRAILSLNQLESEARFQLEPSDVQTAERSFERQWALTVIQRAMDRLATELTDKLGSQHAARLMQLLTGQAEDVSLAAAATELQTTEAAMKVRMHRIRGRYRQILRLEVADTVSETVDVDEELRNLLDAL</sequence>
<evidence type="ECO:0000313" key="4">
    <source>
        <dbReference type="EMBL" id="GAA5509057.1"/>
    </source>
</evidence>
<dbReference type="InterPro" id="IPR039425">
    <property type="entry name" value="RNA_pol_sigma-70-like"/>
</dbReference>
<protein>
    <recommendedName>
        <fullName evidence="6">RNA polymerase sigma factor</fullName>
    </recommendedName>
</protein>
<keyword evidence="2" id="KW-0731">Sigma factor</keyword>
<dbReference type="Proteomes" id="UP001416858">
    <property type="component" value="Unassembled WGS sequence"/>
</dbReference>
<comment type="caution">
    <text evidence="4">The sequence shown here is derived from an EMBL/GenBank/DDBJ whole genome shotgun (WGS) entry which is preliminary data.</text>
</comment>
<evidence type="ECO:0000256" key="3">
    <source>
        <dbReference type="ARBA" id="ARBA00023163"/>
    </source>
</evidence>
<dbReference type="Gene3D" id="1.10.1740.10">
    <property type="match status" value="1"/>
</dbReference>
<keyword evidence="5" id="KW-1185">Reference proteome</keyword>